<keyword evidence="3" id="KW-1185">Reference proteome</keyword>
<evidence type="ECO:0000313" key="2">
    <source>
        <dbReference type="EMBL" id="QYC40487.1"/>
    </source>
</evidence>
<proteinExistence type="predicted"/>
<dbReference type="Proteomes" id="UP000824681">
    <property type="component" value="Chromosome"/>
</dbReference>
<reference evidence="2 3" key="1">
    <citation type="journal article" date="2021" name="ACS Chem. Biol.">
        <title>Genomic-Led Discovery of a Novel Glycopeptide Antibiotic by Nonomuraea coxensis DSM 45129.</title>
        <authorList>
            <person name="Yushchuk O."/>
            <person name="Vior N.M."/>
            <person name="Andreo-Vidal A."/>
            <person name="Berini F."/>
            <person name="Ruckert C."/>
            <person name="Busche T."/>
            <person name="Binda E."/>
            <person name="Kalinowski J."/>
            <person name="Truman A.W."/>
            <person name="Marinelli F."/>
        </authorList>
    </citation>
    <scope>NUCLEOTIDE SEQUENCE [LARGE SCALE GENOMIC DNA]</scope>
    <source>
        <strain evidence="2 3">DSM 45129</strain>
    </source>
</reference>
<dbReference type="SUPFAM" id="SSF54427">
    <property type="entry name" value="NTF2-like"/>
    <property type="match status" value="1"/>
</dbReference>
<dbReference type="InterPro" id="IPR037401">
    <property type="entry name" value="SnoaL-like"/>
</dbReference>
<dbReference type="EMBL" id="CP068985">
    <property type="protein sequence ID" value="QYC40487.1"/>
    <property type="molecule type" value="Genomic_DNA"/>
</dbReference>
<protein>
    <submittedName>
        <fullName evidence="2">PhzA/B-like protein</fullName>
    </submittedName>
</protein>
<feature type="domain" description="SnoaL-like" evidence="1">
    <location>
        <begin position="22"/>
        <end position="115"/>
    </location>
</feature>
<gene>
    <name evidence="2" type="ORF">Nocox_14355</name>
</gene>
<dbReference type="Gene3D" id="3.10.450.50">
    <property type="match status" value="1"/>
</dbReference>
<dbReference type="InterPro" id="IPR032710">
    <property type="entry name" value="NTF2-like_dom_sf"/>
</dbReference>
<dbReference type="RefSeq" id="WP_020541548.1">
    <property type="nucleotide sequence ID" value="NZ_CP068985.1"/>
</dbReference>
<name>A0ABX8TYD7_9ACTN</name>
<organism evidence="2 3">
    <name type="scientific">Nonomuraea coxensis DSM 45129</name>
    <dbReference type="NCBI Taxonomy" id="1122611"/>
    <lineage>
        <taxon>Bacteria</taxon>
        <taxon>Bacillati</taxon>
        <taxon>Actinomycetota</taxon>
        <taxon>Actinomycetes</taxon>
        <taxon>Streptosporangiales</taxon>
        <taxon>Streptosporangiaceae</taxon>
        <taxon>Nonomuraea</taxon>
    </lineage>
</organism>
<evidence type="ECO:0000313" key="3">
    <source>
        <dbReference type="Proteomes" id="UP000824681"/>
    </source>
</evidence>
<sequence>MGAREVFDRLRGYLSGEHDDEELWAEDVVVETPFAAPGRPRKIEGRAAFLDHARAGRAALPFRLEMSAVTVHETADPDVVIVEYELGAALPGTGERCSASFAGVLRARDGQVAHWREYQDTLRVAAATGRLPHLLAALGQGSPDVQDAMA</sequence>
<dbReference type="Pfam" id="PF12680">
    <property type="entry name" value="SnoaL_2"/>
    <property type="match status" value="1"/>
</dbReference>
<accession>A0ABX8TYD7</accession>
<evidence type="ECO:0000259" key="1">
    <source>
        <dbReference type="Pfam" id="PF12680"/>
    </source>
</evidence>